<dbReference type="Pfam" id="PF00501">
    <property type="entry name" value="AMP-binding"/>
    <property type="match status" value="1"/>
</dbReference>
<evidence type="ECO:0000256" key="3">
    <source>
        <dbReference type="ARBA" id="ARBA00022741"/>
    </source>
</evidence>
<evidence type="ECO:0000313" key="8">
    <source>
        <dbReference type="Proteomes" id="UP000007841"/>
    </source>
</evidence>
<dbReference type="GeneID" id="11848757"/>
<dbReference type="RefSeq" id="YP_005228025.1">
    <property type="nucleotide sequence ID" value="NC_016845.1"/>
</dbReference>
<dbReference type="GO" id="GO:0008756">
    <property type="term" value="F:o-succinylbenzoate-CoA ligase activity"/>
    <property type="evidence" value="ECO:0007669"/>
    <property type="project" value="InterPro"/>
</dbReference>
<dbReference type="InterPro" id="IPR000873">
    <property type="entry name" value="AMP-dep_synth/lig_dom"/>
</dbReference>
<sequence>MTFNDWPWRHWRQRRGEALALRLNNQPLTWRELCARVDALASGFAAQGVMEGQGVALRAYNQPETLLAWLALLQCGARVLPLNPQLPAVLLQELLPALTVQHQLVLNGDTLPGNLPALTLQAAEGACAVCWHGDRLVSMTLTSGSTGLPKAAVHSANAHLASAAGVLALMPFAAGDDWLLSLPLFHVSGQGIVWRWLLAGARLTVRDKQPLAQMLHGCTHASLVPTQLWRLLNDDAAVSLKAVLLGGASIPVELTERARKQGIRSFCGYGLTEFASTVCAKEADGAADVGEALPGREVKIVAGEIWLRASSMAAGYWRDGQLLSLTNNEGWFATRDRGALHNGRLTVVGRLDNLFFSGGEGIQPEEVERVILAHPQVQQVFIVPLDDAEYGQRPVAVVECDDGCELSALAAWSAERLARFQQPVRWLRLPETLKNGGIKISRRALCEWVRQQTHATVS</sequence>
<protein>
    <submittedName>
        <fullName evidence="7">O-succinylbenzoic acid--CoA ligase</fullName>
    </submittedName>
</protein>
<evidence type="ECO:0000259" key="5">
    <source>
        <dbReference type="Pfam" id="PF00501"/>
    </source>
</evidence>
<evidence type="ECO:0000313" key="7">
    <source>
        <dbReference type="EMBL" id="AEW62423.1"/>
    </source>
</evidence>
<evidence type="ECO:0000259" key="6">
    <source>
        <dbReference type="Pfam" id="PF13193"/>
    </source>
</evidence>
<keyword evidence="8" id="KW-1185">Reference proteome</keyword>
<dbReference type="InterPro" id="IPR050237">
    <property type="entry name" value="ATP-dep_AMP-bd_enzyme"/>
</dbReference>
<keyword evidence="1" id="KW-0474">Menaquinone biosynthesis</keyword>
<dbReference type="AlphaFoldDB" id="A0A0H3GT05"/>
<dbReference type="InterPro" id="IPR045851">
    <property type="entry name" value="AMP-bd_C_sf"/>
</dbReference>
<dbReference type="EMBL" id="CP003200">
    <property type="protein sequence ID" value="AEW62423.1"/>
    <property type="molecule type" value="Genomic_DNA"/>
</dbReference>
<keyword evidence="4" id="KW-0067">ATP-binding</keyword>
<dbReference type="InterPro" id="IPR042099">
    <property type="entry name" value="ANL_N_sf"/>
</dbReference>
<evidence type="ECO:0000256" key="2">
    <source>
        <dbReference type="ARBA" id="ARBA00022598"/>
    </source>
</evidence>
<dbReference type="Proteomes" id="UP000007841">
    <property type="component" value="Chromosome"/>
</dbReference>
<dbReference type="Pfam" id="PF13193">
    <property type="entry name" value="AMP-binding_C"/>
    <property type="match status" value="1"/>
</dbReference>
<dbReference type="Gene3D" id="3.40.50.12780">
    <property type="entry name" value="N-terminal domain of ligase-like"/>
    <property type="match status" value="1"/>
</dbReference>
<dbReference type="PROSITE" id="PS00455">
    <property type="entry name" value="AMP_BINDING"/>
    <property type="match status" value="1"/>
</dbReference>
<gene>
    <name evidence="7" type="ordered locus">KPHS_37250</name>
</gene>
<dbReference type="GO" id="GO:0005524">
    <property type="term" value="F:ATP binding"/>
    <property type="evidence" value="ECO:0007669"/>
    <property type="project" value="UniProtKB-KW"/>
</dbReference>
<dbReference type="HOGENOM" id="CLU_000022_59_0_6"/>
<dbReference type="NCBIfam" id="TIGR01923">
    <property type="entry name" value="menE"/>
    <property type="match status" value="1"/>
</dbReference>
<dbReference type="GO" id="GO:0009234">
    <property type="term" value="P:menaquinone biosynthetic process"/>
    <property type="evidence" value="ECO:0007669"/>
    <property type="project" value="UniProtKB-KW"/>
</dbReference>
<dbReference type="RefSeq" id="WP_002913076.1">
    <property type="nucleotide sequence ID" value="NC_016845.1"/>
</dbReference>
<evidence type="ECO:0000256" key="4">
    <source>
        <dbReference type="ARBA" id="ARBA00022840"/>
    </source>
</evidence>
<dbReference type="KEGG" id="kpm:KPHS_37250"/>
<dbReference type="Gene3D" id="3.30.300.30">
    <property type="match status" value="1"/>
</dbReference>
<dbReference type="SUPFAM" id="SSF56801">
    <property type="entry name" value="Acetyl-CoA synthetase-like"/>
    <property type="match status" value="1"/>
</dbReference>
<accession>A0A0H3GT05</accession>
<organism evidence="7 8">
    <name type="scientific">Klebsiella pneumoniae subsp. pneumoniae (strain HS11286)</name>
    <dbReference type="NCBI Taxonomy" id="1125630"/>
    <lineage>
        <taxon>Bacteria</taxon>
        <taxon>Pseudomonadati</taxon>
        <taxon>Pseudomonadota</taxon>
        <taxon>Gammaproteobacteria</taxon>
        <taxon>Enterobacterales</taxon>
        <taxon>Enterobacteriaceae</taxon>
        <taxon>Klebsiella/Raoultella group</taxon>
        <taxon>Klebsiella</taxon>
        <taxon>Klebsiella pneumoniae complex</taxon>
    </lineage>
</organism>
<feature type="domain" description="AMP-dependent synthetase/ligase" evidence="5">
    <location>
        <begin position="10"/>
        <end position="317"/>
    </location>
</feature>
<proteinExistence type="predicted"/>
<keyword evidence="3" id="KW-0547">Nucleotide-binding</keyword>
<dbReference type="CDD" id="cd17630">
    <property type="entry name" value="OSB_MenE-like"/>
    <property type="match status" value="1"/>
</dbReference>
<dbReference type="PANTHER" id="PTHR43767:SF1">
    <property type="entry name" value="NONRIBOSOMAL PEPTIDE SYNTHASE PES1 (EUROFUNG)-RELATED"/>
    <property type="match status" value="1"/>
</dbReference>
<feature type="domain" description="AMP-binding enzyme C-terminal" evidence="6">
    <location>
        <begin position="366"/>
        <end position="427"/>
    </location>
</feature>
<reference evidence="7 8" key="1">
    <citation type="journal article" date="2012" name="J. Bacteriol.">
        <title>Complete genome sequence of Klebsiella pneumoniae subsp. pneumoniae HS11286, a multidrug-resistant strain isolated from human sputum.</title>
        <authorList>
            <person name="Liu P."/>
            <person name="Li P."/>
            <person name="Jiang X."/>
            <person name="Bi D."/>
            <person name="Xie Y."/>
            <person name="Tai C."/>
            <person name="Deng Z."/>
            <person name="Rajakumar K."/>
            <person name="Ou H.Y."/>
        </authorList>
    </citation>
    <scope>NUCLEOTIDE SEQUENCE [LARGE SCALE GENOMIC DNA]</scope>
    <source>
        <strain evidence="7 8">HS11286</strain>
    </source>
</reference>
<dbReference type="InterPro" id="IPR010192">
    <property type="entry name" value="MenE"/>
</dbReference>
<dbReference type="PATRIC" id="fig|1125630.4.peg.3630"/>
<dbReference type="PANTHER" id="PTHR43767">
    <property type="entry name" value="LONG-CHAIN-FATTY-ACID--COA LIGASE"/>
    <property type="match status" value="1"/>
</dbReference>
<dbReference type="STRING" id="1125630.KPHS_37250"/>
<dbReference type="InterPro" id="IPR025110">
    <property type="entry name" value="AMP-bd_C"/>
</dbReference>
<evidence type="ECO:0000256" key="1">
    <source>
        <dbReference type="ARBA" id="ARBA00022428"/>
    </source>
</evidence>
<keyword evidence="2 7" id="KW-0436">Ligase</keyword>
<dbReference type="InterPro" id="IPR020845">
    <property type="entry name" value="AMP-binding_CS"/>
</dbReference>
<name>A0A0H3GT05_KLEPH</name>
<dbReference type="NCBIfam" id="NF006539">
    <property type="entry name" value="PRK09029.1"/>
    <property type="match status" value="1"/>
</dbReference>